<dbReference type="Proteomes" id="UP000245771">
    <property type="component" value="Unassembled WGS sequence"/>
</dbReference>
<reference evidence="1 2" key="1">
    <citation type="journal article" date="2018" name="Mol. Biol. Evol.">
        <title>Broad Genomic Sampling Reveals a Smut Pathogenic Ancestry of the Fungal Clade Ustilaginomycotina.</title>
        <authorList>
            <person name="Kijpornyongpan T."/>
            <person name="Mondo S.J."/>
            <person name="Barry K."/>
            <person name="Sandor L."/>
            <person name="Lee J."/>
            <person name="Lipzen A."/>
            <person name="Pangilinan J."/>
            <person name="LaButti K."/>
            <person name="Hainaut M."/>
            <person name="Henrissat B."/>
            <person name="Grigoriev I.V."/>
            <person name="Spatafora J.W."/>
            <person name="Aime M.C."/>
        </authorList>
    </citation>
    <scope>NUCLEOTIDE SEQUENCE [LARGE SCALE GENOMIC DNA]</scope>
    <source>
        <strain evidence="1 2">MCA 3882</strain>
    </source>
</reference>
<dbReference type="PANTHER" id="PTHR28255">
    <property type="match status" value="1"/>
</dbReference>
<dbReference type="PANTHER" id="PTHR28255:SF1">
    <property type="entry name" value="UPF0303 PROTEIN YBR137W"/>
    <property type="match status" value="1"/>
</dbReference>
<organism evidence="1 2">
    <name type="scientific">Meira miltonrushii</name>
    <dbReference type="NCBI Taxonomy" id="1280837"/>
    <lineage>
        <taxon>Eukaryota</taxon>
        <taxon>Fungi</taxon>
        <taxon>Dikarya</taxon>
        <taxon>Basidiomycota</taxon>
        <taxon>Ustilaginomycotina</taxon>
        <taxon>Exobasidiomycetes</taxon>
        <taxon>Exobasidiales</taxon>
        <taxon>Brachybasidiaceae</taxon>
        <taxon>Meira</taxon>
    </lineage>
</organism>
<dbReference type="InterPro" id="IPR038084">
    <property type="entry name" value="PduO/GlcC-like_sf"/>
</dbReference>
<gene>
    <name evidence="1" type="ORF">FA14DRAFT_183283</name>
</gene>
<dbReference type="AlphaFoldDB" id="A0A316VKT3"/>
<dbReference type="RefSeq" id="XP_025357265.1">
    <property type="nucleotide sequence ID" value="XM_025501308.1"/>
</dbReference>
<dbReference type="FunCoup" id="A0A316VKT3">
    <property type="interactions" value="10"/>
</dbReference>
<dbReference type="OrthoDB" id="2209940at2759"/>
<sequence>MAYTHTTANWQDPTHFEEAIQGIKEQEQALQFQTFDFEFARKIGENIQEQMKALHENGKGPNSATALISIRLWSGLTLLQDTYGSGVTVSNEDWARRKANTVRTHGKSSFLVGRELVKKGRDINSLGAEYAAHGGAFPINLKGLNTGPIGAIIVSGLDQWQDHHVIVEALRSLI</sequence>
<protein>
    <recommendedName>
        <fullName evidence="3">DUF336-domain-containing protein</fullName>
    </recommendedName>
</protein>
<evidence type="ECO:0008006" key="3">
    <source>
        <dbReference type="Google" id="ProtNLM"/>
    </source>
</evidence>
<evidence type="ECO:0000313" key="1">
    <source>
        <dbReference type="EMBL" id="PWN36963.1"/>
    </source>
</evidence>
<dbReference type="InParanoid" id="A0A316VKT3"/>
<keyword evidence="2" id="KW-1185">Reference proteome</keyword>
<dbReference type="Gene3D" id="3.30.450.150">
    <property type="entry name" value="Haem-degrading domain"/>
    <property type="match status" value="1"/>
</dbReference>
<accession>A0A316VKT3</accession>
<dbReference type="Pfam" id="PF03928">
    <property type="entry name" value="HbpS-like"/>
    <property type="match status" value="1"/>
</dbReference>
<dbReference type="EMBL" id="KZ819602">
    <property type="protein sequence ID" value="PWN36963.1"/>
    <property type="molecule type" value="Genomic_DNA"/>
</dbReference>
<evidence type="ECO:0000313" key="2">
    <source>
        <dbReference type="Proteomes" id="UP000245771"/>
    </source>
</evidence>
<dbReference type="InterPro" id="IPR010371">
    <property type="entry name" value="YBR137W-like"/>
</dbReference>
<dbReference type="GO" id="GO:0006620">
    <property type="term" value="P:post-translational protein targeting to endoplasmic reticulum membrane"/>
    <property type="evidence" value="ECO:0007669"/>
    <property type="project" value="TreeGrafter"/>
</dbReference>
<dbReference type="GeneID" id="37023089"/>
<dbReference type="SUPFAM" id="SSF143744">
    <property type="entry name" value="GlcG-like"/>
    <property type="match status" value="1"/>
</dbReference>
<dbReference type="InterPro" id="IPR005624">
    <property type="entry name" value="PduO/GlcC-like"/>
</dbReference>
<dbReference type="GO" id="GO:0072380">
    <property type="term" value="C:TRC complex"/>
    <property type="evidence" value="ECO:0007669"/>
    <property type="project" value="TreeGrafter"/>
</dbReference>
<name>A0A316VKT3_9BASI</name>
<proteinExistence type="predicted"/>